<feature type="region of interest" description="Disordered" evidence="1">
    <location>
        <begin position="69"/>
        <end position="106"/>
    </location>
</feature>
<evidence type="ECO:0000313" key="3">
    <source>
        <dbReference type="Proteomes" id="UP001153269"/>
    </source>
</evidence>
<dbReference type="AlphaFoldDB" id="A0A9N7Y4R9"/>
<accession>A0A9N7Y4R9</accession>
<sequence length="106" mass="12166">MSENGLRETVAEVVAEFGSTYVLKNTEQRDGFVWLTTNTQKSNLTRVFFFFTEIKQYLGIKVANENERAGLRKNRSEREGEREQPKERDTTAIIKAEDEVTAGDMV</sequence>
<keyword evidence="3" id="KW-1185">Reference proteome</keyword>
<gene>
    <name evidence="2" type="ORF">PLEPLA_LOCUS510</name>
</gene>
<comment type="caution">
    <text evidence="2">The sequence shown here is derived from an EMBL/GenBank/DDBJ whole genome shotgun (WGS) entry which is preliminary data.</text>
</comment>
<organism evidence="2 3">
    <name type="scientific">Pleuronectes platessa</name>
    <name type="common">European plaice</name>
    <dbReference type="NCBI Taxonomy" id="8262"/>
    <lineage>
        <taxon>Eukaryota</taxon>
        <taxon>Metazoa</taxon>
        <taxon>Chordata</taxon>
        <taxon>Craniata</taxon>
        <taxon>Vertebrata</taxon>
        <taxon>Euteleostomi</taxon>
        <taxon>Actinopterygii</taxon>
        <taxon>Neopterygii</taxon>
        <taxon>Teleostei</taxon>
        <taxon>Neoteleostei</taxon>
        <taxon>Acanthomorphata</taxon>
        <taxon>Carangaria</taxon>
        <taxon>Pleuronectiformes</taxon>
        <taxon>Pleuronectoidei</taxon>
        <taxon>Pleuronectidae</taxon>
        <taxon>Pleuronectes</taxon>
    </lineage>
</organism>
<proteinExistence type="predicted"/>
<evidence type="ECO:0000256" key="1">
    <source>
        <dbReference type="SAM" id="MobiDB-lite"/>
    </source>
</evidence>
<evidence type="ECO:0000313" key="2">
    <source>
        <dbReference type="EMBL" id="CAB1412816.1"/>
    </source>
</evidence>
<dbReference type="Proteomes" id="UP001153269">
    <property type="component" value="Unassembled WGS sequence"/>
</dbReference>
<protein>
    <submittedName>
        <fullName evidence="2">Uncharacterized protein</fullName>
    </submittedName>
</protein>
<dbReference type="EMBL" id="CADEAL010000021">
    <property type="protein sequence ID" value="CAB1412816.1"/>
    <property type="molecule type" value="Genomic_DNA"/>
</dbReference>
<name>A0A9N7Y4R9_PLEPL</name>
<feature type="compositionally biased region" description="Basic and acidic residues" evidence="1">
    <location>
        <begin position="69"/>
        <end position="98"/>
    </location>
</feature>
<reference evidence="2" key="1">
    <citation type="submission" date="2020-03" db="EMBL/GenBank/DDBJ databases">
        <authorList>
            <person name="Weist P."/>
        </authorList>
    </citation>
    <scope>NUCLEOTIDE SEQUENCE</scope>
</reference>